<protein>
    <submittedName>
        <fullName evidence="1">Uncharacterized protein</fullName>
    </submittedName>
</protein>
<accession>A0A0B7C294</accession>
<dbReference type="EMBL" id="HACG01051669">
    <property type="protein sequence ID" value="CEK98540.1"/>
    <property type="molecule type" value="Transcribed_RNA"/>
</dbReference>
<organism evidence="1">
    <name type="scientific">Arion vulgaris</name>
    <dbReference type="NCBI Taxonomy" id="1028688"/>
    <lineage>
        <taxon>Eukaryota</taxon>
        <taxon>Metazoa</taxon>
        <taxon>Spiralia</taxon>
        <taxon>Lophotrochozoa</taxon>
        <taxon>Mollusca</taxon>
        <taxon>Gastropoda</taxon>
        <taxon>Heterobranchia</taxon>
        <taxon>Euthyneura</taxon>
        <taxon>Panpulmonata</taxon>
        <taxon>Eupulmonata</taxon>
        <taxon>Stylommatophora</taxon>
        <taxon>Helicina</taxon>
        <taxon>Arionoidea</taxon>
        <taxon>Arionidae</taxon>
        <taxon>Arion</taxon>
    </lineage>
</organism>
<evidence type="ECO:0000313" key="1">
    <source>
        <dbReference type="EMBL" id="CEK98540.1"/>
    </source>
</evidence>
<proteinExistence type="predicted"/>
<reference evidence="1" key="1">
    <citation type="submission" date="2014-12" db="EMBL/GenBank/DDBJ databases">
        <title>Insight into the proteome of Arion vulgaris.</title>
        <authorList>
            <person name="Aradska J."/>
            <person name="Bulat T."/>
            <person name="Smidak R."/>
            <person name="Sarate P."/>
            <person name="Gangsoo J."/>
            <person name="Sialana F."/>
            <person name="Bilban M."/>
            <person name="Lubec G."/>
        </authorList>
    </citation>
    <scope>NUCLEOTIDE SEQUENCE</scope>
    <source>
        <tissue evidence="1">Skin</tissue>
    </source>
</reference>
<feature type="non-terminal residue" evidence="1">
    <location>
        <position position="70"/>
    </location>
</feature>
<name>A0A0B7C294_9EUPU</name>
<sequence>MYVSSPICNIRYEYRLNGNIAILQAHSCVPRLPFLAESAKSVDDVTDDDDEDDGAGCDDLRLHHHCGDCY</sequence>
<gene>
    <name evidence="1" type="primary">ORF218974</name>
</gene>
<dbReference type="AlphaFoldDB" id="A0A0B7C294"/>